<sequence length="359" mass="41411">MKTIEMALINTFVVKIILCLTLVNAELVAVNNKISQADLPKSSDDPRLVKLQKEIAWQNKFSRETANELKTFTNLMHRDVLSDIESEKNYISQDLKDKLKNYGKELANILKDKSSSSGTSISIVEKHMPAINNYFDVRIRSKAYFNLKKPEDLENKIQGTVNVQHSHRQDETPEINKSELLQVTDPNLVNPLDKKIKDALGSTMEQLKELNEKILQAEPSITKTADEQNKAEQLSLSLTDVLNKFENECQDYLTNEFRYLKSNLVARHETLNAQIDHVVRNIISKLELVGAKFSSEFTSKGQIRFFLYNTDANSKPVTFEEKKYTPWFNFDSNGNINVYAKKRPFTNLWKGFIRQKKYH</sequence>
<proteinExistence type="predicted"/>
<dbReference type="InParanoid" id="L7JV05"/>
<dbReference type="OrthoDB" id="10438211at2759"/>
<dbReference type="HOGENOM" id="CLU_047045_0_0_1"/>
<evidence type="ECO:0000256" key="1">
    <source>
        <dbReference type="SAM" id="SignalP"/>
    </source>
</evidence>
<dbReference type="Proteomes" id="UP000011185">
    <property type="component" value="Unassembled WGS sequence"/>
</dbReference>
<gene>
    <name evidence="2" type="ORF">THOM_1925</name>
</gene>
<feature type="signal peptide" evidence="1">
    <location>
        <begin position="1"/>
        <end position="25"/>
    </location>
</feature>
<dbReference type="AlphaFoldDB" id="L7JV05"/>
<dbReference type="VEuPathDB" id="MicrosporidiaDB:THOM_1925"/>
<reference evidence="2 3" key="1">
    <citation type="journal article" date="2012" name="PLoS Pathog.">
        <title>The genome of the obligate intracellular parasite Trachipleistophora hominis: new insights into microsporidian genome dynamics and reductive evolution.</title>
        <authorList>
            <person name="Heinz E."/>
            <person name="Williams T.A."/>
            <person name="Nakjang S."/>
            <person name="Noel C.J."/>
            <person name="Swan D.C."/>
            <person name="Goldberg A.V."/>
            <person name="Harris S.R."/>
            <person name="Weinmaier T."/>
            <person name="Markert S."/>
            <person name="Becher D."/>
            <person name="Bernhardt J."/>
            <person name="Dagan T."/>
            <person name="Hacker C."/>
            <person name="Lucocq J.M."/>
            <person name="Schweder T."/>
            <person name="Rattei T."/>
            <person name="Hall N."/>
            <person name="Hirt R.P."/>
            <person name="Embley T.M."/>
        </authorList>
    </citation>
    <scope>NUCLEOTIDE SEQUENCE [LARGE SCALE GENOMIC DNA]</scope>
</reference>
<organism evidence="2 3">
    <name type="scientific">Trachipleistophora hominis</name>
    <name type="common">Microsporidian parasite</name>
    <dbReference type="NCBI Taxonomy" id="72359"/>
    <lineage>
        <taxon>Eukaryota</taxon>
        <taxon>Fungi</taxon>
        <taxon>Fungi incertae sedis</taxon>
        <taxon>Microsporidia</taxon>
        <taxon>Pleistophoridae</taxon>
        <taxon>Trachipleistophora</taxon>
    </lineage>
</organism>
<accession>L7JV05</accession>
<name>L7JV05_TRAHO</name>
<protein>
    <submittedName>
        <fullName evidence="2">Uncharacterized protein</fullName>
    </submittedName>
</protein>
<evidence type="ECO:0000313" key="3">
    <source>
        <dbReference type="Proteomes" id="UP000011185"/>
    </source>
</evidence>
<dbReference type="OMA" id="HMPAINN"/>
<evidence type="ECO:0000313" key="2">
    <source>
        <dbReference type="EMBL" id="ELQ75140.1"/>
    </source>
</evidence>
<keyword evidence="1" id="KW-0732">Signal</keyword>
<keyword evidence="3" id="KW-1185">Reference proteome</keyword>
<dbReference type="EMBL" id="JH993986">
    <property type="protein sequence ID" value="ELQ75140.1"/>
    <property type="molecule type" value="Genomic_DNA"/>
</dbReference>
<feature type="chain" id="PRO_5003978782" evidence="1">
    <location>
        <begin position="26"/>
        <end position="359"/>
    </location>
</feature>